<dbReference type="SUPFAM" id="SSF103473">
    <property type="entry name" value="MFS general substrate transporter"/>
    <property type="match status" value="1"/>
</dbReference>
<dbReference type="InterPro" id="IPR036259">
    <property type="entry name" value="MFS_trans_sf"/>
</dbReference>
<dbReference type="CDD" id="cd17325">
    <property type="entry name" value="MFS_MdtG_SLC18_like"/>
    <property type="match status" value="1"/>
</dbReference>
<feature type="transmembrane region" description="Helical" evidence="7">
    <location>
        <begin position="21"/>
        <end position="45"/>
    </location>
</feature>
<keyword evidence="3" id="KW-1003">Cell membrane</keyword>
<dbReference type="GO" id="GO:0005886">
    <property type="term" value="C:plasma membrane"/>
    <property type="evidence" value="ECO:0007669"/>
    <property type="project" value="UniProtKB-SubCell"/>
</dbReference>
<evidence type="ECO:0000256" key="6">
    <source>
        <dbReference type="ARBA" id="ARBA00023136"/>
    </source>
</evidence>
<feature type="transmembrane region" description="Helical" evidence="7">
    <location>
        <begin position="174"/>
        <end position="192"/>
    </location>
</feature>
<geneLocation type="plasmid" evidence="9 10">
    <name>unnamed1</name>
</geneLocation>
<dbReference type="PANTHER" id="PTHR23517">
    <property type="entry name" value="RESISTANCE PROTEIN MDTM, PUTATIVE-RELATED-RELATED"/>
    <property type="match status" value="1"/>
</dbReference>
<dbReference type="InterPro" id="IPR020846">
    <property type="entry name" value="MFS_dom"/>
</dbReference>
<dbReference type="InterPro" id="IPR011701">
    <property type="entry name" value="MFS"/>
</dbReference>
<dbReference type="Proteomes" id="UP000509579">
    <property type="component" value="Plasmid unnamed1"/>
</dbReference>
<dbReference type="Pfam" id="PF07690">
    <property type="entry name" value="MFS_1"/>
    <property type="match status" value="1"/>
</dbReference>
<dbReference type="GO" id="GO:0022857">
    <property type="term" value="F:transmembrane transporter activity"/>
    <property type="evidence" value="ECO:0007669"/>
    <property type="project" value="InterPro"/>
</dbReference>
<keyword evidence="5 7" id="KW-1133">Transmembrane helix</keyword>
<reference evidence="9 10" key="1">
    <citation type="submission" date="2020-06" db="EMBL/GenBank/DDBJ databases">
        <title>Acidovorax antarctica sp. nov., isolated from Corinth ice sheet soil, Antarctic Fields Peninsula.</title>
        <authorList>
            <person name="Xu Q."/>
            <person name="Peng F."/>
        </authorList>
    </citation>
    <scope>NUCLEOTIDE SEQUENCE [LARGE SCALE GENOMIC DNA]</scope>
    <source>
        <strain evidence="9 10">16-35-5</strain>
        <plasmid evidence="9 10">unnamed1</plasmid>
    </source>
</reference>
<feature type="domain" description="Major facilitator superfamily (MFS) profile" evidence="8">
    <location>
        <begin position="19"/>
        <end position="400"/>
    </location>
</feature>
<evidence type="ECO:0000313" key="9">
    <source>
        <dbReference type="EMBL" id="QKV55670.1"/>
    </source>
</evidence>
<evidence type="ECO:0000256" key="2">
    <source>
        <dbReference type="ARBA" id="ARBA00022448"/>
    </source>
</evidence>
<feature type="transmembrane region" description="Helical" evidence="7">
    <location>
        <begin position="51"/>
        <end position="72"/>
    </location>
</feature>
<keyword evidence="2" id="KW-0813">Transport</keyword>
<organism evidence="9 10">
    <name type="scientific">Comamonas antarctica</name>
    <dbReference type="NCBI Taxonomy" id="2743470"/>
    <lineage>
        <taxon>Bacteria</taxon>
        <taxon>Pseudomonadati</taxon>
        <taxon>Pseudomonadota</taxon>
        <taxon>Betaproteobacteria</taxon>
        <taxon>Burkholderiales</taxon>
        <taxon>Comamonadaceae</taxon>
        <taxon>Comamonas</taxon>
    </lineage>
</organism>
<keyword evidence="6 7" id="KW-0472">Membrane</keyword>
<evidence type="ECO:0000256" key="7">
    <source>
        <dbReference type="SAM" id="Phobius"/>
    </source>
</evidence>
<evidence type="ECO:0000256" key="4">
    <source>
        <dbReference type="ARBA" id="ARBA00022692"/>
    </source>
</evidence>
<keyword evidence="10" id="KW-1185">Reference proteome</keyword>
<keyword evidence="9" id="KW-0614">Plasmid</keyword>
<proteinExistence type="predicted"/>
<feature type="transmembrane region" description="Helical" evidence="7">
    <location>
        <begin position="146"/>
        <end position="168"/>
    </location>
</feature>
<feature type="transmembrane region" description="Helical" evidence="7">
    <location>
        <begin position="345"/>
        <end position="368"/>
    </location>
</feature>
<dbReference type="KEGG" id="aant:HUK68_21755"/>
<evidence type="ECO:0000259" key="8">
    <source>
        <dbReference type="PROSITE" id="PS50850"/>
    </source>
</evidence>
<dbReference type="PANTHER" id="PTHR23517:SF3">
    <property type="entry name" value="INTEGRAL MEMBRANE TRANSPORT PROTEIN"/>
    <property type="match status" value="1"/>
</dbReference>
<dbReference type="InterPro" id="IPR050171">
    <property type="entry name" value="MFS_Transporters"/>
</dbReference>
<gene>
    <name evidence="9" type="ORF">HUK68_21755</name>
</gene>
<evidence type="ECO:0000256" key="1">
    <source>
        <dbReference type="ARBA" id="ARBA00004651"/>
    </source>
</evidence>
<dbReference type="AlphaFoldDB" id="A0A6N1XCM1"/>
<evidence type="ECO:0000313" key="10">
    <source>
        <dbReference type="Proteomes" id="UP000509579"/>
    </source>
</evidence>
<comment type="subcellular location">
    <subcellularLocation>
        <location evidence="1">Cell membrane</location>
        <topology evidence="1">Multi-pass membrane protein</topology>
    </subcellularLocation>
</comment>
<accession>A0A6N1XCM1</accession>
<keyword evidence="4 7" id="KW-0812">Transmembrane</keyword>
<feature type="transmembrane region" description="Helical" evidence="7">
    <location>
        <begin position="286"/>
        <end position="303"/>
    </location>
</feature>
<dbReference type="Gene3D" id="1.20.1250.20">
    <property type="entry name" value="MFS general substrate transporter like domains"/>
    <property type="match status" value="2"/>
</dbReference>
<name>A0A6N1XCM1_9BURK</name>
<protein>
    <submittedName>
        <fullName evidence="9">MFS transporter</fullName>
    </submittedName>
</protein>
<evidence type="ECO:0000256" key="3">
    <source>
        <dbReference type="ARBA" id="ARBA00022475"/>
    </source>
</evidence>
<dbReference type="EMBL" id="CP054841">
    <property type="protein sequence ID" value="QKV55670.1"/>
    <property type="molecule type" value="Genomic_DNA"/>
</dbReference>
<sequence>MALRSFGLPPVNDFSFRKIALAAFGPALLFGIGDGAILPVVVLLARELGASIPMAALAVTLISIGCVLNNIPASLLIARWGERAAIVTAGLWSALGMAVCFFATHYGVFALGCFMMGMSQAIYNLARQSYMTEVVPLSHRARALSALGGVVRIGSFIGPFLSAAVIHFHGLSSAFAVGIVAVLSAAALGARIPDLPDHPRHQAAQSGKRVSLLSTFADHRRIFLTLGLAILLVGAVRAARSVVLPLWADHLGLAPTAASLLFGLAGAIETLVFYPAGKVMDTRGRRAVALPAMLIMGAGMLLMPLTGSFAALVLVAMLIGFGNGISSGMNMTLGADHAPVQGRSYFLGVWRLLADIGATAGPALLSLIVSATTLATGIAFMGAVAALAAALLHRFIPARAAPPR</sequence>
<dbReference type="PROSITE" id="PS50850">
    <property type="entry name" value="MFS"/>
    <property type="match status" value="1"/>
</dbReference>
<feature type="transmembrane region" description="Helical" evidence="7">
    <location>
        <begin position="222"/>
        <end position="239"/>
    </location>
</feature>
<feature type="transmembrane region" description="Helical" evidence="7">
    <location>
        <begin position="309"/>
        <end position="333"/>
    </location>
</feature>
<feature type="transmembrane region" description="Helical" evidence="7">
    <location>
        <begin position="251"/>
        <end position="274"/>
    </location>
</feature>
<evidence type="ECO:0000256" key="5">
    <source>
        <dbReference type="ARBA" id="ARBA00022989"/>
    </source>
</evidence>
<feature type="transmembrane region" description="Helical" evidence="7">
    <location>
        <begin position="374"/>
        <end position="396"/>
    </location>
</feature>